<evidence type="ECO:0000256" key="1">
    <source>
        <dbReference type="SAM" id="MobiDB-lite"/>
    </source>
</evidence>
<dbReference type="EMBL" id="MW046430">
    <property type="protein sequence ID" value="QTE03816.1"/>
    <property type="molecule type" value="Genomic_DNA"/>
</dbReference>
<evidence type="ECO:0000313" key="2">
    <source>
        <dbReference type="EMBL" id="QTE03816.1"/>
    </source>
</evidence>
<feature type="compositionally biased region" description="Polar residues" evidence="1">
    <location>
        <begin position="227"/>
        <end position="243"/>
    </location>
</feature>
<feature type="compositionally biased region" description="Basic and acidic residues" evidence="1">
    <location>
        <begin position="14"/>
        <end position="23"/>
    </location>
</feature>
<name>A0A8A4XDP5_9VIRU</name>
<proteinExistence type="predicted"/>
<reference evidence="2" key="2">
    <citation type="journal article" date="2022" name="Gigascience">
        <title>Parvovirus dark matter in the cloaca of wild birds.</title>
        <authorList>
            <person name="Dai Z."/>
            <person name="Wang H."/>
            <person name="Wu H."/>
            <person name="Zhang Q."/>
            <person name="Ji L."/>
            <person name="Wang X."/>
            <person name="Shen Q."/>
            <person name="Yang S."/>
            <person name="Ma X."/>
            <person name="Shan T."/>
            <person name="Zhang W."/>
        </authorList>
    </citation>
    <scope>NUCLEOTIDE SEQUENCE</scope>
    <source>
        <strain evidence="2">Coa130par04</strain>
    </source>
</reference>
<accession>A0A8A4XDP5</accession>
<reference evidence="2" key="1">
    <citation type="submission" date="2020-09" db="EMBL/GenBank/DDBJ databases">
        <authorList>
            <person name="Dai Z."/>
            <person name="Yang S."/>
            <person name="Zhang W."/>
        </authorList>
    </citation>
    <scope>NUCLEOTIDE SEQUENCE</scope>
    <source>
        <strain evidence="2">Coa130par04</strain>
    </source>
</reference>
<feature type="compositionally biased region" description="Polar residues" evidence="1">
    <location>
        <begin position="25"/>
        <end position="34"/>
    </location>
</feature>
<protein>
    <submittedName>
        <fullName evidence="2">Uncharacterized protein</fullName>
    </submittedName>
</protein>
<feature type="region of interest" description="Disordered" evidence="1">
    <location>
        <begin position="1"/>
        <end position="50"/>
    </location>
</feature>
<sequence length="435" mass="49156">MASKQVFDLSDDDVPLHELKEPLTRPNSPQSDNSLDGRHAEALTDDPTLNEDTMENTQAVLNRPKVMKKKVKVKAKGVGKINPARKKQAVQNHPLFQWLNNYWDTESTMILMGQFIKSIKEYALSNQNAALGKLVRPLSQVMKSFIMDISKQKLNLKSVSWDTFATWALDQELSMTYGNFQGMEWQEEFDPLLYQLYGKVYLKCQEEMESNSEAETEDEMPVKKVGGSSSLRNTKTTSMSSTTVPTAVDLADADSCDSFQNAPQRKRKSVQFQGHPGSILKEHLTLKSKTTLKNSTSGSAKRPKVVIEEKAQTSDSDDLEDMLDGVVQQQCLRPSIGCISQNICLKHQEQLITLKSPGERGTKTVKLEIFPYSDCLRKPKNEWWKTALLRSQFLTYSDDSPVAKLVDQLTKEIFKQIRQTKNVEIETKSVAYKSG</sequence>
<feature type="region of interest" description="Disordered" evidence="1">
    <location>
        <begin position="211"/>
        <end position="243"/>
    </location>
</feature>
<organism evidence="2">
    <name type="scientific">Periparus ater ambidensovirus</name>
    <dbReference type="NCBI Taxonomy" id="2794455"/>
    <lineage>
        <taxon>Viruses</taxon>
        <taxon>Monodnaviria</taxon>
        <taxon>Shotokuvirae</taxon>
        <taxon>Cossaviricota</taxon>
        <taxon>Quintoviricetes</taxon>
        <taxon>Piccovirales</taxon>
        <taxon>Parvoviridae</taxon>
        <taxon>Densovirinae</taxon>
        <taxon>Ambidensovirus</taxon>
    </lineage>
</organism>